<dbReference type="InterPro" id="IPR039554">
    <property type="entry name" value="HigA2-like_HTH"/>
</dbReference>
<proteinExistence type="predicted"/>
<reference evidence="2" key="2">
    <citation type="submission" date="2014-03" db="EMBL/GenBank/DDBJ databases">
        <title>Candidatus Competibacter-lineage genomes retrieved from metagenomes reveal functional metabolic diversity.</title>
        <authorList>
            <person name="McIlroy S.J."/>
            <person name="Albertsen M."/>
            <person name="Andresen E.K."/>
            <person name="Saunders A.M."/>
            <person name="Kristiansen R."/>
            <person name="Stokholm-Bjerregaard M."/>
            <person name="Nielsen K.L."/>
            <person name="Nielsen P.H."/>
        </authorList>
    </citation>
    <scope>NUCLEOTIDE SEQUENCE</scope>
    <source>
        <strain evidence="2">Run_A_D11</strain>
    </source>
</reference>
<evidence type="ECO:0000313" key="3">
    <source>
        <dbReference type="Proteomes" id="UP000035760"/>
    </source>
</evidence>
<keyword evidence="3" id="KW-1185">Reference proteome</keyword>
<feature type="domain" description="HTH cro/C1-type" evidence="1">
    <location>
        <begin position="33"/>
        <end position="62"/>
    </location>
</feature>
<dbReference type="SUPFAM" id="SSF47413">
    <property type="entry name" value="lambda repressor-like DNA-binding domains"/>
    <property type="match status" value="1"/>
</dbReference>
<dbReference type="InterPro" id="IPR001387">
    <property type="entry name" value="Cro/C1-type_HTH"/>
</dbReference>
<dbReference type="EMBL" id="CBTJ020000057">
    <property type="protein sequence ID" value="CDI03433.1"/>
    <property type="molecule type" value="Genomic_DNA"/>
</dbReference>
<dbReference type="InterPro" id="IPR010982">
    <property type="entry name" value="Lambda_DNA-bd_dom_sf"/>
</dbReference>
<protein>
    <recommendedName>
        <fullName evidence="1">HTH cro/C1-type domain-containing protein</fullName>
    </recommendedName>
</protein>
<organism evidence="2 3">
    <name type="scientific">Candidatus Competibacter denitrificans Run_A_D11</name>
    <dbReference type="NCBI Taxonomy" id="1400863"/>
    <lineage>
        <taxon>Bacteria</taxon>
        <taxon>Pseudomonadati</taxon>
        <taxon>Pseudomonadota</taxon>
        <taxon>Gammaproteobacteria</taxon>
        <taxon>Candidatus Competibacteraceae</taxon>
        <taxon>Candidatus Competibacter</taxon>
    </lineage>
</organism>
<dbReference type="AlphaFoldDB" id="W6MDT7"/>
<accession>W6MDT7</accession>
<reference evidence="2" key="1">
    <citation type="submission" date="2013-07" db="EMBL/GenBank/DDBJ databases">
        <authorList>
            <person name="McIlroy S."/>
        </authorList>
    </citation>
    <scope>NUCLEOTIDE SEQUENCE [LARGE SCALE GENOMIC DNA]</scope>
    <source>
        <strain evidence="2">Run_A_D11</strain>
    </source>
</reference>
<dbReference type="OrthoDB" id="129597at2"/>
<dbReference type="CDD" id="cd00093">
    <property type="entry name" value="HTH_XRE"/>
    <property type="match status" value="1"/>
</dbReference>
<dbReference type="SMART" id="SM00530">
    <property type="entry name" value="HTH_XRE"/>
    <property type="match status" value="1"/>
</dbReference>
<name>W6MDT7_9GAMM</name>
<sequence>MAKKFRDLMAQMPQERQARIAAKTRQLIGEMPLQELRRALDLTQQQVAASLGINQVAVSKMEGQTDMYVSTLRRFVEAMGGELRIVAHFPEGNVEISQFKREPEPAEPAAA</sequence>
<gene>
    <name evidence="2" type="ORF">BN873_490042</name>
</gene>
<dbReference type="PROSITE" id="PS50943">
    <property type="entry name" value="HTH_CROC1"/>
    <property type="match status" value="1"/>
</dbReference>
<dbReference type="GO" id="GO:0003677">
    <property type="term" value="F:DNA binding"/>
    <property type="evidence" value="ECO:0007669"/>
    <property type="project" value="InterPro"/>
</dbReference>
<dbReference type="Gene3D" id="1.10.260.40">
    <property type="entry name" value="lambda repressor-like DNA-binding domains"/>
    <property type="match status" value="1"/>
</dbReference>
<dbReference type="STRING" id="1400863.BN873_490042"/>
<dbReference type="Proteomes" id="UP000035760">
    <property type="component" value="Unassembled WGS sequence"/>
</dbReference>
<comment type="caution">
    <text evidence="2">The sequence shown here is derived from an EMBL/GenBank/DDBJ whole genome shotgun (WGS) entry which is preliminary data.</text>
</comment>
<dbReference type="RefSeq" id="WP_048674162.1">
    <property type="nucleotide sequence ID" value="NZ_CBTJ020000057.1"/>
</dbReference>
<evidence type="ECO:0000313" key="2">
    <source>
        <dbReference type="EMBL" id="CDI03433.1"/>
    </source>
</evidence>
<dbReference type="Pfam" id="PF13744">
    <property type="entry name" value="HTH_37"/>
    <property type="match status" value="1"/>
</dbReference>
<evidence type="ECO:0000259" key="1">
    <source>
        <dbReference type="PROSITE" id="PS50943"/>
    </source>
</evidence>